<dbReference type="OMA" id="HYLNAIC"/>
<evidence type="ECO:0000256" key="1">
    <source>
        <dbReference type="SAM" id="Phobius"/>
    </source>
</evidence>
<dbReference type="Proteomes" id="UP000000600">
    <property type="component" value="Unassembled WGS sequence"/>
</dbReference>
<reference evidence="2 3" key="1">
    <citation type="journal article" date="2006" name="Nature">
        <title>Global trends of whole-genome duplications revealed by the ciliate Paramecium tetraurelia.</title>
        <authorList>
            <consortium name="Genoscope"/>
            <person name="Aury J.-M."/>
            <person name="Jaillon O."/>
            <person name="Duret L."/>
            <person name="Noel B."/>
            <person name="Jubin C."/>
            <person name="Porcel B.M."/>
            <person name="Segurens B."/>
            <person name="Daubin V."/>
            <person name="Anthouard V."/>
            <person name="Aiach N."/>
            <person name="Arnaiz O."/>
            <person name="Billaut A."/>
            <person name="Beisson J."/>
            <person name="Blanc I."/>
            <person name="Bouhouche K."/>
            <person name="Camara F."/>
            <person name="Duharcourt S."/>
            <person name="Guigo R."/>
            <person name="Gogendeau D."/>
            <person name="Katinka M."/>
            <person name="Keller A.-M."/>
            <person name="Kissmehl R."/>
            <person name="Klotz C."/>
            <person name="Koll F."/>
            <person name="Le Moue A."/>
            <person name="Lepere C."/>
            <person name="Malinsky S."/>
            <person name="Nowacki M."/>
            <person name="Nowak J.K."/>
            <person name="Plattner H."/>
            <person name="Poulain J."/>
            <person name="Ruiz F."/>
            <person name="Serrano V."/>
            <person name="Zagulski M."/>
            <person name="Dessen P."/>
            <person name="Betermier M."/>
            <person name="Weissenbach J."/>
            <person name="Scarpelli C."/>
            <person name="Schachter V."/>
            <person name="Sperling L."/>
            <person name="Meyer E."/>
            <person name="Cohen J."/>
            <person name="Wincker P."/>
        </authorList>
    </citation>
    <scope>NUCLEOTIDE SEQUENCE [LARGE SCALE GENOMIC DNA]</scope>
    <source>
        <strain evidence="2 3">Stock d4-2</strain>
    </source>
</reference>
<gene>
    <name evidence="2" type="ORF">GSPATT00036611001</name>
</gene>
<name>A0CAL4_PARTE</name>
<keyword evidence="3" id="KW-1185">Reference proteome</keyword>
<evidence type="ECO:0008006" key="4">
    <source>
        <dbReference type="Google" id="ProtNLM"/>
    </source>
</evidence>
<dbReference type="RefSeq" id="XP_001435228.1">
    <property type="nucleotide sequence ID" value="XM_001435191.1"/>
</dbReference>
<dbReference type="GeneID" id="5021013"/>
<dbReference type="AlphaFoldDB" id="A0CAL4"/>
<proteinExistence type="predicted"/>
<dbReference type="EMBL" id="CT868054">
    <property type="protein sequence ID" value="CAK67831.1"/>
    <property type="molecule type" value="Genomic_DNA"/>
</dbReference>
<sequence>MIFQLKKRTKKMFNQQFNIEPAIEDYIIDFIQYESTHLSINPLIFSPDQDKMLQQHFNDKTMQILSDNYYLIKLFNVIKNRYITYENISSYFGTKFGTYEICSNQSQKIKEYEILCISRTVSGGFHKCNLNKVENNETIELTCECKSLGEILLISSTNFSFVDVINKSTEEAGFDITSFQDDFFILIICTSFLTIILFGIYIFQLIRDFRHNSDDINLSQACSVKVDVNKMMYKGSFTLFKKKFKVYLNLIIRISIKSSRLLIIETVKLNSVIEFQKSHPKITYCQHLTLQSFISKVLTYP</sequence>
<protein>
    <recommendedName>
        <fullName evidence="4">Transmembrane protein</fullName>
    </recommendedName>
</protein>
<accession>A0CAL4</accession>
<dbReference type="HOGENOM" id="CLU_925779_0_0_1"/>
<keyword evidence="1" id="KW-0812">Transmembrane</keyword>
<dbReference type="InParanoid" id="A0CAL4"/>
<keyword evidence="1" id="KW-1133">Transmembrane helix</keyword>
<feature type="transmembrane region" description="Helical" evidence="1">
    <location>
        <begin position="183"/>
        <end position="203"/>
    </location>
</feature>
<evidence type="ECO:0000313" key="2">
    <source>
        <dbReference type="EMBL" id="CAK67831.1"/>
    </source>
</evidence>
<evidence type="ECO:0000313" key="3">
    <source>
        <dbReference type="Proteomes" id="UP000000600"/>
    </source>
</evidence>
<organism evidence="2 3">
    <name type="scientific">Paramecium tetraurelia</name>
    <dbReference type="NCBI Taxonomy" id="5888"/>
    <lineage>
        <taxon>Eukaryota</taxon>
        <taxon>Sar</taxon>
        <taxon>Alveolata</taxon>
        <taxon>Ciliophora</taxon>
        <taxon>Intramacronucleata</taxon>
        <taxon>Oligohymenophorea</taxon>
        <taxon>Peniculida</taxon>
        <taxon>Parameciidae</taxon>
        <taxon>Paramecium</taxon>
    </lineage>
</organism>
<keyword evidence="1" id="KW-0472">Membrane</keyword>
<dbReference type="KEGG" id="ptm:GSPATT00036611001"/>